<name>A0A078AGX1_STYLE</name>
<evidence type="ECO:0000256" key="5">
    <source>
        <dbReference type="ARBA" id="ARBA00022824"/>
    </source>
</evidence>
<dbReference type="PANTHER" id="PTHR12154:SF4">
    <property type="entry name" value="UDP-N-ACETYLGLUCOSAMINE TRANSFERASE SUBUNIT ALG14 HOMOLOG"/>
    <property type="match status" value="1"/>
</dbReference>
<dbReference type="OMA" id="GTCCIIT"/>
<keyword evidence="6" id="KW-1133">Transmembrane helix</keyword>
<keyword evidence="4" id="KW-0812">Transmembrane</keyword>
<dbReference type="InterPro" id="IPR013969">
    <property type="entry name" value="Oligosacch_biosynth_Alg14"/>
</dbReference>
<keyword evidence="7" id="KW-0472">Membrane</keyword>
<gene>
    <name evidence="8" type="primary">Contig4982.g5328</name>
    <name evidence="8" type="ORF">STYLEM_9776</name>
</gene>
<comment type="subcellular location">
    <subcellularLocation>
        <location evidence="1">Endoplasmic reticulum membrane</location>
        <topology evidence="1">Single-pass membrane protein</topology>
    </subcellularLocation>
</comment>
<sequence length="172" mass="19957">MYGLYVKFILKLKKSKLMIVFGSGGHTTEMLLMLKGLNFNKYDQITFIIGHSDTWSMNKIRDFYQKYRNVNIEKDFQNLRILRLFRSREIKQSYITSILTNGPGTAVPLCYARCLISKLLRINPEAKIVFVESFCRVTSLSLTGKLLKPIADKQEIIQLNIYLDLLYNGDSQ</sequence>
<dbReference type="Pfam" id="PF08660">
    <property type="entry name" value="Alg14"/>
    <property type="match status" value="1"/>
</dbReference>
<dbReference type="OrthoDB" id="5978656at2759"/>
<dbReference type="FunCoup" id="A0A078AGX1">
    <property type="interactions" value="132"/>
</dbReference>
<dbReference type="GO" id="GO:0043541">
    <property type="term" value="C:UDP-N-acetylglucosamine transferase complex"/>
    <property type="evidence" value="ECO:0007669"/>
    <property type="project" value="TreeGrafter"/>
</dbReference>
<evidence type="ECO:0000256" key="6">
    <source>
        <dbReference type="ARBA" id="ARBA00022989"/>
    </source>
</evidence>
<dbReference type="PANTHER" id="PTHR12154">
    <property type="entry name" value="GLYCOSYL TRANSFERASE-RELATED"/>
    <property type="match status" value="1"/>
</dbReference>
<comment type="similarity">
    <text evidence="2">Belongs to the ALG14 family.</text>
</comment>
<keyword evidence="5" id="KW-0256">Endoplasmic reticulum</keyword>
<keyword evidence="9" id="KW-1185">Reference proteome</keyword>
<evidence type="ECO:0000256" key="2">
    <source>
        <dbReference type="ARBA" id="ARBA00009731"/>
    </source>
</evidence>
<evidence type="ECO:0000256" key="1">
    <source>
        <dbReference type="ARBA" id="ARBA00004389"/>
    </source>
</evidence>
<organism evidence="8 9">
    <name type="scientific">Stylonychia lemnae</name>
    <name type="common">Ciliate</name>
    <dbReference type="NCBI Taxonomy" id="5949"/>
    <lineage>
        <taxon>Eukaryota</taxon>
        <taxon>Sar</taxon>
        <taxon>Alveolata</taxon>
        <taxon>Ciliophora</taxon>
        <taxon>Intramacronucleata</taxon>
        <taxon>Spirotrichea</taxon>
        <taxon>Stichotrichia</taxon>
        <taxon>Sporadotrichida</taxon>
        <taxon>Oxytrichidae</taxon>
        <taxon>Stylonychinae</taxon>
        <taxon>Stylonychia</taxon>
    </lineage>
</organism>
<evidence type="ECO:0000256" key="7">
    <source>
        <dbReference type="ARBA" id="ARBA00023136"/>
    </source>
</evidence>
<accession>A0A078AGX1</accession>
<dbReference type="AlphaFoldDB" id="A0A078AGX1"/>
<evidence type="ECO:0000256" key="4">
    <source>
        <dbReference type="ARBA" id="ARBA00022692"/>
    </source>
</evidence>
<dbReference type="InParanoid" id="A0A078AGX1"/>
<evidence type="ECO:0000313" key="9">
    <source>
        <dbReference type="Proteomes" id="UP000039865"/>
    </source>
</evidence>
<dbReference type="Proteomes" id="UP000039865">
    <property type="component" value="Unassembled WGS sequence"/>
</dbReference>
<dbReference type="EMBL" id="CCKQ01009296">
    <property type="protein sequence ID" value="CDW80772.1"/>
    <property type="molecule type" value="Genomic_DNA"/>
</dbReference>
<evidence type="ECO:0000256" key="3">
    <source>
        <dbReference type="ARBA" id="ARBA00017467"/>
    </source>
</evidence>
<protein>
    <recommendedName>
        <fullName evidence="3">UDP-N-acetylglucosamine transferase subunit ALG14</fullName>
    </recommendedName>
</protein>
<reference evidence="8 9" key="1">
    <citation type="submission" date="2014-06" db="EMBL/GenBank/DDBJ databases">
        <authorList>
            <person name="Swart Estienne"/>
        </authorList>
    </citation>
    <scope>NUCLEOTIDE SEQUENCE [LARGE SCALE GENOMIC DNA]</scope>
    <source>
        <strain evidence="8 9">130c</strain>
    </source>
</reference>
<dbReference type="GO" id="GO:0004577">
    <property type="term" value="F:N-acetylglucosaminyldiphosphodolichol N-acetylglucosaminyltransferase activity"/>
    <property type="evidence" value="ECO:0007669"/>
    <property type="project" value="TreeGrafter"/>
</dbReference>
<evidence type="ECO:0000313" key="8">
    <source>
        <dbReference type="EMBL" id="CDW80772.1"/>
    </source>
</evidence>
<dbReference type="Gene3D" id="3.40.50.2000">
    <property type="entry name" value="Glycogen Phosphorylase B"/>
    <property type="match status" value="1"/>
</dbReference>
<proteinExistence type="inferred from homology"/>
<dbReference type="GO" id="GO:0006488">
    <property type="term" value="P:dolichol-linked oligosaccharide biosynthetic process"/>
    <property type="evidence" value="ECO:0007669"/>
    <property type="project" value="InterPro"/>
</dbReference>